<dbReference type="InterPro" id="IPR016064">
    <property type="entry name" value="NAD/diacylglycerol_kinase_sf"/>
</dbReference>
<dbReference type="InterPro" id="IPR001206">
    <property type="entry name" value="Diacylglycerol_kinase_cat_dom"/>
</dbReference>
<evidence type="ECO:0000313" key="3">
    <source>
        <dbReference type="Proteomes" id="UP000230084"/>
    </source>
</evidence>
<dbReference type="EMBL" id="PCYM01000010">
    <property type="protein sequence ID" value="PIR47264.1"/>
    <property type="molecule type" value="Genomic_DNA"/>
</dbReference>
<comment type="caution">
    <text evidence="2">The sequence shown here is derived from an EMBL/GenBank/DDBJ whole genome shotgun (WGS) entry which is preliminary data.</text>
</comment>
<dbReference type="Pfam" id="PF00781">
    <property type="entry name" value="DAGK_cat"/>
    <property type="match status" value="1"/>
</dbReference>
<dbReference type="Proteomes" id="UP000230084">
    <property type="component" value="Unassembled WGS sequence"/>
</dbReference>
<accession>A0A2H0RMP7</accession>
<sequence length="247" mass="27170">MYCYIYDAEVQDRKYERELIAIEHRITDLGLQGKIVRLALFRDPDEQIRKEVAAGAKTVVVIGNDQTVHRVLTTIVDAGATLAIIPVGEPNVLARILGVPKGVQACDTLSQRIIESLDVGNINGQRFLTGVRFPKAITRVRYGKAYDLVSNKTGQLEILNLSVEAPSGEADIANPIDGKLQVTITTQKRKGFRSIPAVTTIPFEAFEVLYDTSVKAVADGVEIEGDRFNVTTEQGALNVVVSRERMF</sequence>
<evidence type="ECO:0000259" key="1">
    <source>
        <dbReference type="PROSITE" id="PS50146"/>
    </source>
</evidence>
<dbReference type="PROSITE" id="PS50146">
    <property type="entry name" value="DAGK"/>
    <property type="match status" value="1"/>
</dbReference>
<dbReference type="GO" id="GO:0016301">
    <property type="term" value="F:kinase activity"/>
    <property type="evidence" value="ECO:0007669"/>
    <property type="project" value="InterPro"/>
</dbReference>
<dbReference type="SUPFAM" id="SSF111331">
    <property type="entry name" value="NAD kinase/diacylglycerol kinase-like"/>
    <property type="match status" value="1"/>
</dbReference>
<reference evidence="2 3" key="1">
    <citation type="submission" date="2017-09" db="EMBL/GenBank/DDBJ databases">
        <title>Depth-based differentiation of microbial function through sediment-hosted aquifers and enrichment of novel symbionts in the deep terrestrial subsurface.</title>
        <authorList>
            <person name="Probst A.J."/>
            <person name="Ladd B."/>
            <person name="Jarett J.K."/>
            <person name="Geller-Mcgrath D.E."/>
            <person name="Sieber C.M."/>
            <person name="Emerson J.B."/>
            <person name="Anantharaman K."/>
            <person name="Thomas B.C."/>
            <person name="Malmstrom R."/>
            <person name="Stieglmeier M."/>
            <person name="Klingl A."/>
            <person name="Woyke T."/>
            <person name="Ryan C.M."/>
            <person name="Banfield J.F."/>
        </authorList>
    </citation>
    <scope>NUCLEOTIDE SEQUENCE [LARGE SCALE GENOMIC DNA]</scope>
    <source>
        <strain evidence="2">CG10_big_fil_rev_8_21_14_0_10_50_16</strain>
    </source>
</reference>
<dbReference type="Gene3D" id="2.60.200.40">
    <property type="match status" value="1"/>
</dbReference>
<organism evidence="2 3">
    <name type="scientific">Candidatus Uhrbacteria bacterium CG10_big_fil_rev_8_21_14_0_10_50_16</name>
    <dbReference type="NCBI Taxonomy" id="1975039"/>
    <lineage>
        <taxon>Bacteria</taxon>
        <taxon>Candidatus Uhriibacteriota</taxon>
    </lineage>
</organism>
<proteinExistence type="predicted"/>
<dbReference type="Gene3D" id="3.40.50.10330">
    <property type="entry name" value="Probable inorganic polyphosphate/atp-NAD kinase, domain 1"/>
    <property type="match status" value="1"/>
</dbReference>
<protein>
    <recommendedName>
        <fullName evidence="1">DAGKc domain-containing protein</fullName>
    </recommendedName>
</protein>
<evidence type="ECO:0000313" key="2">
    <source>
        <dbReference type="EMBL" id="PIR47264.1"/>
    </source>
</evidence>
<dbReference type="AlphaFoldDB" id="A0A2H0RMP7"/>
<feature type="domain" description="DAGKc" evidence="1">
    <location>
        <begin position="48"/>
        <end position="126"/>
    </location>
</feature>
<name>A0A2H0RMP7_9BACT</name>
<gene>
    <name evidence="2" type="ORF">COV06_04230</name>
</gene>
<dbReference type="InterPro" id="IPR017438">
    <property type="entry name" value="ATP-NAD_kinase_N"/>
</dbReference>